<dbReference type="InterPro" id="IPR009056">
    <property type="entry name" value="Cyt_c-like_dom"/>
</dbReference>
<keyword evidence="5" id="KW-0732">Signal</keyword>
<dbReference type="Gene3D" id="1.10.760.10">
    <property type="entry name" value="Cytochrome c-like domain"/>
    <property type="match status" value="1"/>
</dbReference>
<feature type="domain" description="Cytochrome c" evidence="6">
    <location>
        <begin position="25"/>
        <end position="97"/>
    </location>
</feature>
<reference evidence="7 8" key="1">
    <citation type="submission" date="2023-11" db="EMBL/GenBank/DDBJ databases">
        <title>MicrobeMod: A computational toolkit for identifying prokaryotic methylation and restriction-modification with nanopore sequencing.</title>
        <authorList>
            <person name="Crits-Christoph A."/>
            <person name="Kang S.C."/>
            <person name="Lee H."/>
            <person name="Ostrov N."/>
        </authorList>
    </citation>
    <scope>NUCLEOTIDE SEQUENCE [LARGE SCALE GENOMIC DNA]</scope>
    <source>
        <strain evidence="7 8">ATCC 49870</strain>
    </source>
</reference>
<keyword evidence="1 4" id="KW-0349">Heme</keyword>
<gene>
    <name evidence="7" type="ORF">SR882_00150</name>
</gene>
<evidence type="ECO:0000259" key="6">
    <source>
        <dbReference type="PROSITE" id="PS51007"/>
    </source>
</evidence>
<evidence type="ECO:0000313" key="7">
    <source>
        <dbReference type="EMBL" id="WQH16340.1"/>
    </source>
</evidence>
<keyword evidence="8" id="KW-1185">Reference proteome</keyword>
<dbReference type="SUPFAM" id="SSF46626">
    <property type="entry name" value="Cytochrome c"/>
    <property type="match status" value="1"/>
</dbReference>
<dbReference type="RefSeq" id="WP_322521338.1">
    <property type="nucleotide sequence ID" value="NZ_CP140153.1"/>
</dbReference>
<dbReference type="InterPro" id="IPR036909">
    <property type="entry name" value="Cyt_c-like_dom_sf"/>
</dbReference>
<evidence type="ECO:0000256" key="3">
    <source>
        <dbReference type="ARBA" id="ARBA00023004"/>
    </source>
</evidence>
<feature type="chain" id="PRO_5045584877" evidence="5">
    <location>
        <begin position="24"/>
        <end position="101"/>
    </location>
</feature>
<evidence type="ECO:0000256" key="2">
    <source>
        <dbReference type="ARBA" id="ARBA00022723"/>
    </source>
</evidence>
<evidence type="ECO:0000256" key="1">
    <source>
        <dbReference type="ARBA" id="ARBA00022617"/>
    </source>
</evidence>
<evidence type="ECO:0000256" key="5">
    <source>
        <dbReference type="SAM" id="SignalP"/>
    </source>
</evidence>
<dbReference type="EMBL" id="CP140153">
    <property type="protein sequence ID" value="WQH16340.1"/>
    <property type="molecule type" value="Genomic_DNA"/>
</dbReference>
<keyword evidence="3 4" id="KW-0408">Iron</keyword>
<evidence type="ECO:0000313" key="8">
    <source>
        <dbReference type="Proteomes" id="UP001327459"/>
    </source>
</evidence>
<dbReference type="PROSITE" id="PS51007">
    <property type="entry name" value="CYTC"/>
    <property type="match status" value="1"/>
</dbReference>
<organism evidence="7 8">
    <name type="scientific">Guyparkeria halophila</name>
    <dbReference type="NCBI Taxonomy" id="47960"/>
    <lineage>
        <taxon>Bacteria</taxon>
        <taxon>Pseudomonadati</taxon>
        <taxon>Pseudomonadota</taxon>
        <taxon>Gammaproteobacteria</taxon>
        <taxon>Chromatiales</taxon>
        <taxon>Thioalkalibacteraceae</taxon>
        <taxon>Guyparkeria</taxon>
    </lineage>
</organism>
<sequence>MHANPTRMLGLIAGLMLAAPVAAEPDIAWGGELFAENCSECHMVPHNDEWFKARADAGNMGSYESLRTMVQGCANNFGLPWFDEEVDAVTAWMNQEYYEFE</sequence>
<dbReference type="Proteomes" id="UP001327459">
    <property type="component" value="Chromosome"/>
</dbReference>
<accession>A0ABZ0YYU4</accession>
<name>A0ABZ0YYU4_9GAMM</name>
<evidence type="ECO:0000256" key="4">
    <source>
        <dbReference type="PROSITE-ProRule" id="PRU00433"/>
    </source>
</evidence>
<proteinExistence type="predicted"/>
<keyword evidence="2 4" id="KW-0479">Metal-binding</keyword>
<feature type="signal peptide" evidence="5">
    <location>
        <begin position="1"/>
        <end position="23"/>
    </location>
</feature>
<protein>
    <submittedName>
        <fullName evidence="7">Cytochrome c</fullName>
    </submittedName>
</protein>